<keyword evidence="1" id="KW-0732">Signal</keyword>
<evidence type="ECO:0000313" key="2">
    <source>
        <dbReference type="EMBL" id="GAA4407876.1"/>
    </source>
</evidence>
<dbReference type="EMBL" id="BAABHB010000005">
    <property type="protein sequence ID" value="GAA4407876.1"/>
    <property type="molecule type" value="Genomic_DNA"/>
</dbReference>
<comment type="caution">
    <text evidence="2">The sequence shown here is derived from an EMBL/GenBank/DDBJ whole genome shotgun (WGS) entry which is preliminary data.</text>
</comment>
<evidence type="ECO:0008006" key="4">
    <source>
        <dbReference type="Google" id="ProtNLM"/>
    </source>
</evidence>
<feature type="signal peptide" evidence="1">
    <location>
        <begin position="1"/>
        <end position="19"/>
    </location>
</feature>
<keyword evidence="3" id="KW-1185">Reference proteome</keyword>
<protein>
    <recommendedName>
        <fullName evidence="4">Capsule assembly protein Wzi</fullName>
    </recommendedName>
</protein>
<dbReference type="RefSeq" id="WP_345268329.1">
    <property type="nucleotide sequence ID" value="NZ_BAABHB010000005.1"/>
</dbReference>
<sequence length="568" mass="65764">MKYNVYVTLFLLLSVAAQAQSPFVPLTPDYYHLVDRMEIRQGRWAEGFHSSIKPYNRQSIIRLADSVEANLRYPLSRTDYFNLGYLRDDSWEWVVAKDSASRSRPTQLSPGDSRRPFLKTFYRKKADFYSVQTPDFDLHVNPVFYYSTGTESNSSNRLFVNTRGVEVRGSIAKRLGFYSFFSDNQAVFPRYIREYGQLYGVPDMGFAPGEGFSKIYRQTGVDFLAARGYITFNILKIINFQFGHDRNFIGNGYRSLLLSDNSAPYLFLKLTTTFGRFQYTNLISELQNTTAPIRQNEPITQKFTAIHHLSMNLGNHINVGLFEAEVFGRDRFDINYLNPIIFYRYVESFRGSSDNAIIGLDFKANFRRHFLFYSQILIDEFLISELRARQGSWTNKFAVQAGLKYIDALGVPNLDLQGELNLARPYTYSHKTGQTNYAHYSQPLAHPLGANFIEGLGIARYQYKQFNGVGTFGVILYGADQPYRNYGGNILKDYDTRVRDYGNFIGQGRQTAVTYADLRLSYMFKHNVFLEGRYLYRFQDSQFTPLAYTTQLGSVALRWNLPYRNWTF</sequence>
<dbReference type="InterPro" id="IPR038636">
    <property type="entry name" value="Wzi_sf"/>
</dbReference>
<name>A0ABP8KJW8_9BACT</name>
<evidence type="ECO:0000313" key="3">
    <source>
        <dbReference type="Proteomes" id="UP001500936"/>
    </source>
</evidence>
<proteinExistence type="predicted"/>
<dbReference type="Proteomes" id="UP001500936">
    <property type="component" value="Unassembled WGS sequence"/>
</dbReference>
<evidence type="ECO:0000256" key="1">
    <source>
        <dbReference type="SAM" id="SignalP"/>
    </source>
</evidence>
<gene>
    <name evidence="2" type="ORF">GCM10023187_29040</name>
</gene>
<reference evidence="3" key="1">
    <citation type="journal article" date="2019" name="Int. J. Syst. Evol. Microbiol.">
        <title>The Global Catalogue of Microorganisms (GCM) 10K type strain sequencing project: providing services to taxonomists for standard genome sequencing and annotation.</title>
        <authorList>
            <consortium name="The Broad Institute Genomics Platform"/>
            <consortium name="The Broad Institute Genome Sequencing Center for Infectious Disease"/>
            <person name="Wu L."/>
            <person name="Ma J."/>
        </authorList>
    </citation>
    <scope>NUCLEOTIDE SEQUENCE [LARGE SCALE GENOMIC DNA]</scope>
    <source>
        <strain evidence="3">JCM 17925</strain>
    </source>
</reference>
<organism evidence="2 3">
    <name type="scientific">Nibrella viscosa</name>
    <dbReference type="NCBI Taxonomy" id="1084524"/>
    <lineage>
        <taxon>Bacteria</taxon>
        <taxon>Pseudomonadati</taxon>
        <taxon>Bacteroidota</taxon>
        <taxon>Cytophagia</taxon>
        <taxon>Cytophagales</taxon>
        <taxon>Spirosomataceae</taxon>
        <taxon>Nibrella</taxon>
    </lineage>
</organism>
<feature type="chain" id="PRO_5046025666" description="Capsule assembly protein Wzi" evidence="1">
    <location>
        <begin position="20"/>
        <end position="568"/>
    </location>
</feature>
<accession>A0ABP8KJW8</accession>
<dbReference type="Gene3D" id="2.40.160.130">
    <property type="entry name" value="Capsule assembly protein Wzi"/>
    <property type="match status" value="1"/>
</dbReference>